<comment type="caution">
    <text evidence="2">The sequence shown here is derived from an EMBL/GenBank/DDBJ whole genome shotgun (WGS) entry which is preliminary data.</text>
</comment>
<dbReference type="SMART" id="SM00347">
    <property type="entry name" value="HTH_MARR"/>
    <property type="match status" value="1"/>
</dbReference>
<dbReference type="RefSeq" id="WP_345723161.1">
    <property type="nucleotide sequence ID" value="NZ_BAABRU010000012.1"/>
</dbReference>
<dbReference type="InterPro" id="IPR036390">
    <property type="entry name" value="WH_DNA-bd_sf"/>
</dbReference>
<accession>A0ABP9X400</accession>
<protein>
    <recommendedName>
        <fullName evidence="1">HTH marR-type domain-containing protein</fullName>
    </recommendedName>
</protein>
<dbReference type="Pfam" id="PF01047">
    <property type="entry name" value="MarR"/>
    <property type="match status" value="1"/>
</dbReference>
<gene>
    <name evidence="2" type="ORF">Hgul01_03362</name>
</gene>
<evidence type="ECO:0000313" key="2">
    <source>
        <dbReference type="EMBL" id="GAA5529551.1"/>
    </source>
</evidence>
<dbReference type="Proteomes" id="UP001428290">
    <property type="component" value="Unassembled WGS sequence"/>
</dbReference>
<reference evidence="2 3" key="1">
    <citation type="submission" date="2024-02" db="EMBL/GenBank/DDBJ databases">
        <title>Herpetosiphon gulosus NBRC 112829.</title>
        <authorList>
            <person name="Ichikawa N."/>
            <person name="Katano-Makiyama Y."/>
            <person name="Hidaka K."/>
        </authorList>
    </citation>
    <scope>NUCLEOTIDE SEQUENCE [LARGE SCALE GENOMIC DNA]</scope>
    <source>
        <strain evidence="2 3">NBRC 112829</strain>
    </source>
</reference>
<dbReference type="InterPro" id="IPR039422">
    <property type="entry name" value="MarR/SlyA-like"/>
</dbReference>
<dbReference type="Gene3D" id="1.10.10.10">
    <property type="entry name" value="Winged helix-like DNA-binding domain superfamily/Winged helix DNA-binding domain"/>
    <property type="match status" value="1"/>
</dbReference>
<dbReference type="EMBL" id="BAABRU010000012">
    <property type="protein sequence ID" value="GAA5529551.1"/>
    <property type="molecule type" value="Genomic_DNA"/>
</dbReference>
<dbReference type="InterPro" id="IPR036388">
    <property type="entry name" value="WH-like_DNA-bd_sf"/>
</dbReference>
<organism evidence="2 3">
    <name type="scientific">Herpetosiphon gulosus</name>
    <dbReference type="NCBI Taxonomy" id="1973496"/>
    <lineage>
        <taxon>Bacteria</taxon>
        <taxon>Bacillati</taxon>
        <taxon>Chloroflexota</taxon>
        <taxon>Chloroflexia</taxon>
        <taxon>Herpetosiphonales</taxon>
        <taxon>Herpetosiphonaceae</taxon>
        <taxon>Herpetosiphon</taxon>
    </lineage>
</organism>
<evidence type="ECO:0000313" key="3">
    <source>
        <dbReference type="Proteomes" id="UP001428290"/>
    </source>
</evidence>
<evidence type="ECO:0000259" key="1">
    <source>
        <dbReference type="PROSITE" id="PS50995"/>
    </source>
</evidence>
<proteinExistence type="predicted"/>
<dbReference type="SUPFAM" id="SSF46785">
    <property type="entry name" value="Winged helix' DNA-binding domain"/>
    <property type="match status" value="1"/>
</dbReference>
<dbReference type="InterPro" id="IPR000835">
    <property type="entry name" value="HTH_MarR-typ"/>
</dbReference>
<feature type="domain" description="HTH marR-type" evidence="1">
    <location>
        <begin position="4"/>
        <end position="136"/>
    </location>
</feature>
<name>A0ABP9X400_9CHLR</name>
<keyword evidence="3" id="KW-1185">Reference proteome</keyword>
<dbReference type="PRINTS" id="PR00598">
    <property type="entry name" value="HTHMARR"/>
</dbReference>
<dbReference type="PANTHER" id="PTHR33164:SF105">
    <property type="entry name" value="TRANSCRIPTIONAL REPRESSOR PROTEIN-RELATED"/>
    <property type="match status" value="1"/>
</dbReference>
<dbReference type="PANTHER" id="PTHR33164">
    <property type="entry name" value="TRANSCRIPTIONAL REGULATOR, MARR FAMILY"/>
    <property type="match status" value="1"/>
</dbReference>
<sequence>MEAHYHLCFQVGRVARQLISHYNRVLAPLGLTTAQYFVLVAIKPDEAPTMGELSNRTYLDNSTLTPIVDRLERDGWLERMSDPSDRRTTRIQLTSSGIERLPDARQRGDAVENAMRAQLGDPLVDLLTDGLRKVARIEL</sequence>
<dbReference type="PROSITE" id="PS50995">
    <property type="entry name" value="HTH_MARR_2"/>
    <property type="match status" value="1"/>
</dbReference>